<gene>
    <name evidence="1" type="ORF">SAMN06269250_5015</name>
</gene>
<dbReference type="Proteomes" id="UP000219452">
    <property type="component" value="Unassembled WGS sequence"/>
</dbReference>
<evidence type="ECO:0000313" key="2">
    <source>
        <dbReference type="Proteomes" id="UP000219452"/>
    </source>
</evidence>
<dbReference type="RefSeq" id="WP_097129462.1">
    <property type="nucleotide sequence ID" value="NZ_OCNH01000005.1"/>
</dbReference>
<reference evidence="2" key="1">
    <citation type="submission" date="2017-09" db="EMBL/GenBank/DDBJ databases">
        <authorList>
            <person name="Varghese N."/>
            <person name="Submissions S."/>
        </authorList>
    </citation>
    <scope>NUCLEOTIDE SEQUENCE [LARGE SCALE GENOMIC DNA]</scope>
    <source>
        <strain evidence="2">DSM 29961</strain>
    </source>
</reference>
<organism evidence="1 2">
    <name type="scientific">Spirosoma fluviale</name>
    <dbReference type="NCBI Taxonomy" id="1597977"/>
    <lineage>
        <taxon>Bacteria</taxon>
        <taxon>Pseudomonadati</taxon>
        <taxon>Bacteroidota</taxon>
        <taxon>Cytophagia</taxon>
        <taxon>Cytophagales</taxon>
        <taxon>Cytophagaceae</taxon>
        <taxon>Spirosoma</taxon>
    </lineage>
</organism>
<proteinExistence type="predicted"/>
<dbReference type="EMBL" id="OCNH01000005">
    <property type="protein sequence ID" value="SOD95854.1"/>
    <property type="molecule type" value="Genomic_DNA"/>
</dbReference>
<evidence type="ECO:0000313" key="1">
    <source>
        <dbReference type="EMBL" id="SOD95854.1"/>
    </source>
</evidence>
<dbReference type="AlphaFoldDB" id="A0A286GLJ8"/>
<sequence>MYIIIEKPSSPHASVLSDPFGYFVWFSTHEEAQLHAEKWRLEEFAVFEMKKPYVPEPLAGSDEEAEIYGERWD</sequence>
<protein>
    <submittedName>
        <fullName evidence="1">Uncharacterized protein</fullName>
    </submittedName>
</protein>
<name>A0A286GLJ8_9BACT</name>
<keyword evidence="2" id="KW-1185">Reference proteome</keyword>
<accession>A0A286GLJ8</accession>